<proteinExistence type="predicted"/>
<dbReference type="OrthoDB" id="4160801at2759"/>
<evidence type="ECO:0000313" key="5">
    <source>
        <dbReference type="Proteomes" id="UP000019473"/>
    </source>
</evidence>
<dbReference type="Gene3D" id="2.60.40.10">
    <property type="entry name" value="Immunoglobulins"/>
    <property type="match status" value="1"/>
</dbReference>
<dbReference type="InterPro" id="IPR014756">
    <property type="entry name" value="Ig_E-set"/>
</dbReference>
<dbReference type="GeneID" id="19180870"/>
<dbReference type="InterPro" id="IPR015202">
    <property type="entry name" value="GO-like_E_set"/>
</dbReference>
<gene>
    <name evidence="4" type="ORF">A1O7_06292</name>
</gene>
<dbReference type="Proteomes" id="UP000019473">
    <property type="component" value="Unassembled WGS sequence"/>
</dbReference>
<dbReference type="CDD" id="cd02851">
    <property type="entry name" value="E_set_GO_C"/>
    <property type="match status" value="1"/>
</dbReference>
<reference evidence="4 5" key="1">
    <citation type="submission" date="2013-03" db="EMBL/GenBank/DDBJ databases">
        <title>The Genome Sequence of Cladophialophora yegresii CBS 114405.</title>
        <authorList>
            <consortium name="The Broad Institute Genomics Platform"/>
            <person name="Cuomo C."/>
            <person name="de Hoog S."/>
            <person name="Gorbushina A."/>
            <person name="Walker B."/>
            <person name="Young S.K."/>
            <person name="Zeng Q."/>
            <person name="Gargeya S."/>
            <person name="Fitzgerald M."/>
            <person name="Haas B."/>
            <person name="Abouelleil A."/>
            <person name="Allen A.W."/>
            <person name="Alvarado L."/>
            <person name="Arachchi H.M."/>
            <person name="Berlin A.M."/>
            <person name="Chapman S.B."/>
            <person name="Gainer-Dewar J."/>
            <person name="Goldberg J."/>
            <person name="Griggs A."/>
            <person name="Gujja S."/>
            <person name="Hansen M."/>
            <person name="Howarth C."/>
            <person name="Imamovic A."/>
            <person name="Ireland A."/>
            <person name="Larimer J."/>
            <person name="McCowan C."/>
            <person name="Murphy C."/>
            <person name="Pearson M."/>
            <person name="Poon T.W."/>
            <person name="Priest M."/>
            <person name="Roberts A."/>
            <person name="Saif S."/>
            <person name="Shea T."/>
            <person name="Sisk P."/>
            <person name="Sykes S."/>
            <person name="Wortman J."/>
            <person name="Nusbaum C."/>
            <person name="Birren B."/>
        </authorList>
    </citation>
    <scope>NUCLEOTIDE SEQUENCE [LARGE SCALE GENOMIC DNA]</scope>
    <source>
        <strain evidence="4 5">CBS 114405</strain>
    </source>
</reference>
<sequence length="726" mass="78741">MEPKDVGKWEPEFQLSNVCIHASLLPTSVGAGKILYWGRRKDPRNQDLTDVISMHEHQTSSFIMDLNAKGKPSTATANAPKDTKGDDVNLFCSGHTFQPDGTLLVVGGHWLDGMGIKQACIFNPFEGEGKWIPMQPMERGRWYPTAIKLPDGSILVVSGAAGGNPDPNPELWRGGKWGKVQYTQSMILYPRLCIDPKGTGAVFMSGPMAISQWLHPPVFGSTNTVGAWDEQTAKREGGQREYSPSVMYNSGKVIFIGGGADGDKVPESSCELIDLTEPTPKWKQAKQSMAFARRQHNATILPNGKVLVTGGSSGAGFNNVSFKDAAHKERWPVHTPELWDPITQEWTKMAPEGFDRCYHSTALLLPTGQVLSAGGGEWIPDDTQQCNHQEDTLTNAQIFNPPYLFDAQNQPATRPTISNAPGSVDYGGKITVTLGAHDDVGRVTWMHIGSVTHCNNQSQSFLDLTFNDKSLPKLEIDAPVSSNIATPGHYMLFVLNKKGVPAIAPIIRLNAAPALVPSHKVLAKHVAVEDHVPLDLHAHSAQMVADQKRPPVVLGLTPLCPYGLGPCWGGAYEALQHISDVELVRPLPNKEDSLAFVYTAHDILPDIDIWRSEFQRLAGGAYTWRGIEMTLSGVVTATGGDELTLAGNDSRPDLSLAPFQQSSKIEWDLATSSLKPMSEAEAGAYKRLAAAVTKSPGTPLQVTGTLQKLGDGKFQLDVKDFEAVGA</sequence>
<feature type="domain" description="Galactose oxidase-like Early set" evidence="3">
    <location>
        <begin position="414"/>
        <end position="508"/>
    </location>
</feature>
<evidence type="ECO:0000259" key="3">
    <source>
        <dbReference type="Pfam" id="PF09118"/>
    </source>
</evidence>
<dbReference type="InterPro" id="IPR037293">
    <property type="entry name" value="Gal_Oxidase_central_sf"/>
</dbReference>
<dbReference type="eggNOG" id="ENOG502SMF0">
    <property type="taxonomic scope" value="Eukaryota"/>
</dbReference>
<keyword evidence="1" id="KW-0732">Signal</keyword>
<feature type="domain" description="Glyoxal oxidase N-terminal" evidence="2">
    <location>
        <begin position="267"/>
        <end position="377"/>
    </location>
</feature>
<evidence type="ECO:0000259" key="2">
    <source>
        <dbReference type="Pfam" id="PF07250"/>
    </source>
</evidence>
<dbReference type="Pfam" id="PF07250">
    <property type="entry name" value="Glyoxal_oxid_N"/>
    <property type="match status" value="1"/>
</dbReference>
<dbReference type="SUPFAM" id="SSF81296">
    <property type="entry name" value="E set domains"/>
    <property type="match status" value="1"/>
</dbReference>
<dbReference type="PANTHER" id="PTHR32208">
    <property type="entry name" value="SECRETED PROTEIN-RELATED"/>
    <property type="match status" value="1"/>
</dbReference>
<dbReference type="PANTHER" id="PTHR32208:SF21">
    <property type="entry name" value="LOW QUALITY PROTEIN: ALDEHYDE OXIDASE GLOX-LIKE"/>
    <property type="match status" value="1"/>
</dbReference>
<dbReference type="RefSeq" id="XP_007758485.1">
    <property type="nucleotide sequence ID" value="XM_007760295.1"/>
</dbReference>
<dbReference type="HOGENOM" id="CLU_388298_0_0_1"/>
<evidence type="ECO:0000313" key="4">
    <source>
        <dbReference type="EMBL" id="EXJ58862.1"/>
    </source>
</evidence>
<evidence type="ECO:0000256" key="1">
    <source>
        <dbReference type="ARBA" id="ARBA00022729"/>
    </source>
</evidence>
<dbReference type="SUPFAM" id="SSF50965">
    <property type="entry name" value="Galactose oxidase, central domain"/>
    <property type="match status" value="1"/>
</dbReference>
<dbReference type="AlphaFoldDB" id="W9VT32"/>
<comment type="caution">
    <text evidence="4">The sequence shown here is derived from an EMBL/GenBank/DDBJ whole genome shotgun (WGS) entry which is preliminary data.</text>
</comment>
<keyword evidence="5" id="KW-1185">Reference proteome</keyword>
<protein>
    <submittedName>
        <fullName evidence="4">Uncharacterized protein</fullName>
    </submittedName>
</protein>
<name>W9VT32_9EURO</name>
<dbReference type="Pfam" id="PF09118">
    <property type="entry name" value="GO-like_E_set"/>
    <property type="match status" value="1"/>
</dbReference>
<dbReference type="Gene3D" id="2.130.10.80">
    <property type="entry name" value="Galactose oxidase/kelch, beta-propeller"/>
    <property type="match status" value="1"/>
</dbReference>
<organism evidence="4 5">
    <name type="scientific">Cladophialophora yegresii CBS 114405</name>
    <dbReference type="NCBI Taxonomy" id="1182544"/>
    <lineage>
        <taxon>Eukaryota</taxon>
        <taxon>Fungi</taxon>
        <taxon>Dikarya</taxon>
        <taxon>Ascomycota</taxon>
        <taxon>Pezizomycotina</taxon>
        <taxon>Eurotiomycetes</taxon>
        <taxon>Chaetothyriomycetidae</taxon>
        <taxon>Chaetothyriales</taxon>
        <taxon>Herpotrichiellaceae</taxon>
        <taxon>Cladophialophora</taxon>
    </lineage>
</organism>
<accession>W9VT32</accession>
<dbReference type="InterPro" id="IPR011043">
    <property type="entry name" value="Gal_Oxase/kelch_b-propeller"/>
</dbReference>
<dbReference type="EMBL" id="AMGW01000004">
    <property type="protein sequence ID" value="EXJ58862.1"/>
    <property type="molecule type" value="Genomic_DNA"/>
</dbReference>
<dbReference type="InterPro" id="IPR013783">
    <property type="entry name" value="Ig-like_fold"/>
</dbReference>
<dbReference type="VEuPathDB" id="FungiDB:A1O7_06292"/>
<dbReference type="InterPro" id="IPR009880">
    <property type="entry name" value="Glyoxal_oxidase_N"/>
</dbReference>